<dbReference type="Gene3D" id="3.40.710.10">
    <property type="entry name" value="DD-peptidase/beta-lactamase superfamily"/>
    <property type="match status" value="1"/>
</dbReference>
<dbReference type="STRING" id="311410.LA5095_00935"/>
<dbReference type="Proteomes" id="UP000049983">
    <property type="component" value="Unassembled WGS sequence"/>
</dbReference>
<protein>
    <submittedName>
        <fullName evidence="3">FmtA-like protein</fullName>
    </submittedName>
</protein>
<dbReference type="SUPFAM" id="SSF56601">
    <property type="entry name" value="beta-lactamase/transpeptidase-like"/>
    <property type="match status" value="1"/>
</dbReference>
<feature type="transmembrane region" description="Helical" evidence="1">
    <location>
        <begin position="559"/>
        <end position="577"/>
    </location>
</feature>
<dbReference type="GeneID" id="97671390"/>
<feature type="transmembrane region" description="Helical" evidence="1">
    <location>
        <begin position="635"/>
        <end position="654"/>
    </location>
</feature>
<evidence type="ECO:0000313" key="3">
    <source>
        <dbReference type="EMBL" id="CTQ74503.1"/>
    </source>
</evidence>
<keyword evidence="1" id="KW-0812">Transmembrane</keyword>
<keyword evidence="1" id="KW-0472">Membrane</keyword>
<feature type="transmembrane region" description="Helical" evidence="1">
    <location>
        <begin position="533"/>
        <end position="552"/>
    </location>
</feature>
<keyword evidence="4" id="KW-1185">Reference proteome</keyword>
<sequence>MKDSSPYLCRQFDRRPQPHLTDPTMLKTSIDLICIQGQRAFDFTKVVLSLGIALCLLVPSVEAEPNPSWHRVLEGFVDGLVTTGLDQDAVAGAVVVIVSGNDVILSKGYRLADARTGRLMTPEDDIVPLASVTKVFTALAVLQLARDGRLALDDPIAKHLPDLKLHQPFGDIRIIHLLSHTAGLEDRYRGYFADHGNGADASRLDHISAVLPAQVRPPEDVISYSNASYVLLGEIVARVSGQPFETYLAEAILAPMGVDDPHFMHDQRSSGSISPFHVWQVGRHKAIEPEPFPAIHTPSGGLALTGRDMVRVMQLLLRTGSAHTGAAPTASLVADMKRSAWPGRPAFAGRTLGYWTEIWAGQQVYHHGGTHFGFHTNMTLVPALDIGIFVAANGPSGSSLMALPRRLLREIVAPHARPVASRVVCDAVCLRVHEGRYITTRRNETGLDRILVPYQTAFTVRAMENNALMVSGLGHSRRFEAIGKDVFESPEGDTRLGFRRNEVGHIVGAYLNGGIHSFDTLDFWHTATSLESASWAAVIGSLLCLAGAVSSWRTRRCILSLPLCQAVLWISIILGFMEILDQITHGDELSRLASPSAGLWAMTILYGIGVASVLLITFWLLFTPSKKRIVKTERLAVLSALPFFVWSLFAAWKWNLPTASLTW</sequence>
<dbReference type="EMBL" id="CXWC01000011">
    <property type="protein sequence ID" value="CTQ74503.1"/>
    <property type="molecule type" value="Genomic_DNA"/>
</dbReference>
<dbReference type="PANTHER" id="PTHR46825:SF9">
    <property type="entry name" value="BETA-LACTAMASE-RELATED DOMAIN-CONTAINING PROTEIN"/>
    <property type="match status" value="1"/>
</dbReference>
<feature type="domain" description="Beta-lactamase-related" evidence="2">
    <location>
        <begin position="77"/>
        <end position="409"/>
    </location>
</feature>
<dbReference type="InterPro" id="IPR001466">
    <property type="entry name" value="Beta-lactam-related"/>
</dbReference>
<gene>
    <name evidence="3" type="primary">flp</name>
    <name evidence="3" type="ORF">LA5096_04073</name>
</gene>
<dbReference type="InterPro" id="IPR012338">
    <property type="entry name" value="Beta-lactam/transpept-like"/>
</dbReference>
<feature type="transmembrane region" description="Helical" evidence="1">
    <location>
        <begin position="597"/>
        <end position="623"/>
    </location>
</feature>
<reference evidence="4" key="1">
    <citation type="submission" date="2015-07" db="EMBL/GenBank/DDBJ databases">
        <authorList>
            <person name="Rodrigo-Torres Lidia"/>
            <person name="Arahal R.David."/>
        </authorList>
    </citation>
    <scope>NUCLEOTIDE SEQUENCE [LARGE SCALE GENOMIC DNA]</scope>
    <source>
        <strain evidence="4">CECT 5096</strain>
    </source>
</reference>
<evidence type="ECO:0000259" key="2">
    <source>
        <dbReference type="Pfam" id="PF00144"/>
    </source>
</evidence>
<dbReference type="InterPro" id="IPR050491">
    <property type="entry name" value="AmpC-like"/>
</dbReference>
<dbReference type="Pfam" id="PF00144">
    <property type="entry name" value="Beta-lactamase"/>
    <property type="match status" value="1"/>
</dbReference>
<dbReference type="AlphaFoldDB" id="A0A0M7AL45"/>
<dbReference type="RefSeq" id="WP_144436067.1">
    <property type="nucleotide sequence ID" value="NZ_CXWA01000005.1"/>
</dbReference>
<accession>A0A0M7AL45</accession>
<dbReference type="OrthoDB" id="7791015at2"/>
<keyword evidence="1" id="KW-1133">Transmembrane helix</keyword>
<proteinExistence type="predicted"/>
<name>A0A0M7AL45_9HYPH</name>
<evidence type="ECO:0000256" key="1">
    <source>
        <dbReference type="SAM" id="Phobius"/>
    </source>
</evidence>
<evidence type="ECO:0000313" key="4">
    <source>
        <dbReference type="Proteomes" id="UP000049983"/>
    </source>
</evidence>
<organism evidence="3 4">
    <name type="scientific">Roseibium album</name>
    <dbReference type="NCBI Taxonomy" id="311410"/>
    <lineage>
        <taxon>Bacteria</taxon>
        <taxon>Pseudomonadati</taxon>
        <taxon>Pseudomonadota</taxon>
        <taxon>Alphaproteobacteria</taxon>
        <taxon>Hyphomicrobiales</taxon>
        <taxon>Stappiaceae</taxon>
        <taxon>Roseibium</taxon>
    </lineage>
</organism>
<dbReference type="PANTHER" id="PTHR46825">
    <property type="entry name" value="D-ALANYL-D-ALANINE-CARBOXYPEPTIDASE/ENDOPEPTIDASE AMPH"/>
    <property type="match status" value="1"/>
</dbReference>